<proteinExistence type="predicted"/>
<organism evidence="2 3">
    <name type="scientific">Candidatus Cryptobacteroides faecavium</name>
    <dbReference type="NCBI Taxonomy" id="2840762"/>
    <lineage>
        <taxon>Bacteria</taxon>
        <taxon>Pseudomonadati</taxon>
        <taxon>Bacteroidota</taxon>
        <taxon>Bacteroidia</taxon>
        <taxon>Bacteroidales</taxon>
        <taxon>Candidatus Cryptobacteroides</taxon>
    </lineage>
</organism>
<dbReference type="EMBL" id="JADIMB010000128">
    <property type="protein sequence ID" value="MBO8471863.1"/>
    <property type="molecule type" value="Genomic_DNA"/>
</dbReference>
<dbReference type="Proteomes" id="UP000823603">
    <property type="component" value="Unassembled WGS sequence"/>
</dbReference>
<sequence length="139" mass="15292">MNRKKNDVTDAGLEELLSAAEDRRIPVPSGLGKDLSDMIDSMDAAEKILSSGRNPARRVMTYIMSAAAGIVLLLGIWTAVGTFRAPEDTFTDPEKAYAEVEKALLSISDKMKPALDKAQRAEYTIDKNSRLIQSLYDNK</sequence>
<keyword evidence="1" id="KW-0472">Membrane</keyword>
<evidence type="ECO:0000313" key="2">
    <source>
        <dbReference type="EMBL" id="MBO8471863.1"/>
    </source>
</evidence>
<evidence type="ECO:0000256" key="1">
    <source>
        <dbReference type="SAM" id="Phobius"/>
    </source>
</evidence>
<dbReference type="AlphaFoldDB" id="A0A9D9IFL1"/>
<comment type="caution">
    <text evidence="2">The sequence shown here is derived from an EMBL/GenBank/DDBJ whole genome shotgun (WGS) entry which is preliminary data.</text>
</comment>
<evidence type="ECO:0000313" key="3">
    <source>
        <dbReference type="Proteomes" id="UP000823603"/>
    </source>
</evidence>
<keyword evidence="1" id="KW-0812">Transmembrane</keyword>
<reference evidence="2" key="2">
    <citation type="journal article" date="2021" name="PeerJ">
        <title>Extensive microbial diversity within the chicken gut microbiome revealed by metagenomics and culture.</title>
        <authorList>
            <person name="Gilroy R."/>
            <person name="Ravi A."/>
            <person name="Getino M."/>
            <person name="Pursley I."/>
            <person name="Horton D.L."/>
            <person name="Alikhan N.F."/>
            <person name="Baker D."/>
            <person name="Gharbi K."/>
            <person name="Hall N."/>
            <person name="Watson M."/>
            <person name="Adriaenssens E.M."/>
            <person name="Foster-Nyarko E."/>
            <person name="Jarju S."/>
            <person name="Secka A."/>
            <person name="Antonio M."/>
            <person name="Oren A."/>
            <person name="Chaudhuri R.R."/>
            <person name="La Ragione R."/>
            <person name="Hildebrand F."/>
            <person name="Pallen M.J."/>
        </authorList>
    </citation>
    <scope>NUCLEOTIDE SEQUENCE</scope>
    <source>
        <strain evidence="2">B2-22910</strain>
    </source>
</reference>
<protein>
    <recommendedName>
        <fullName evidence="4">Transmembrane protein</fullName>
    </recommendedName>
</protein>
<evidence type="ECO:0008006" key="4">
    <source>
        <dbReference type="Google" id="ProtNLM"/>
    </source>
</evidence>
<keyword evidence="1" id="KW-1133">Transmembrane helix</keyword>
<accession>A0A9D9IFL1</accession>
<reference evidence="2" key="1">
    <citation type="submission" date="2020-10" db="EMBL/GenBank/DDBJ databases">
        <authorList>
            <person name="Gilroy R."/>
        </authorList>
    </citation>
    <scope>NUCLEOTIDE SEQUENCE</scope>
    <source>
        <strain evidence="2">B2-22910</strain>
    </source>
</reference>
<gene>
    <name evidence="2" type="ORF">IAB82_08740</name>
</gene>
<name>A0A9D9IFL1_9BACT</name>
<feature type="transmembrane region" description="Helical" evidence="1">
    <location>
        <begin position="59"/>
        <end position="80"/>
    </location>
</feature>